<feature type="non-terminal residue" evidence="1">
    <location>
        <position position="46"/>
    </location>
</feature>
<name>A0A0F9FPR8_9ZZZZ</name>
<dbReference type="AlphaFoldDB" id="A0A0F9FPR8"/>
<protein>
    <submittedName>
        <fullName evidence="1">Uncharacterized protein</fullName>
    </submittedName>
</protein>
<proteinExistence type="predicted"/>
<dbReference type="EMBL" id="LAZR01020622">
    <property type="protein sequence ID" value="KKL88233.1"/>
    <property type="molecule type" value="Genomic_DNA"/>
</dbReference>
<comment type="caution">
    <text evidence="1">The sequence shown here is derived from an EMBL/GenBank/DDBJ whole genome shotgun (WGS) entry which is preliminary data.</text>
</comment>
<reference evidence="1" key="1">
    <citation type="journal article" date="2015" name="Nature">
        <title>Complex archaea that bridge the gap between prokaryotes and eukaryotes.</title>
        <authorList>
            <person name="Spang A."/>
            <person name="Saw J.H."/>
            <person name="Jorgensen S.L."/>
            <person name="Zaremba-Niedzwiedzka K."/>
            <person name="Martijn J."/>
            <person name="Lind A.E."/>
            <person name="van Eijk R."/>
            <person name="Schleper C."/>
            <person name="Guy L."/>
            <person name="Ettema T.J."/>
        </authorList>
    </citation>
    <scope>NUCLEOTIDE SEQUENCE</scope>
</reference>
<gene>
    <name evidence="1" type="ORF">LCGC14_1926730</name>
</gene>
<evidence type="ECO:0000313" key="1">
    <source>
        <dbReference type="EMBL" id="KKL88233.1"/>
    </source>
</evidence>
<accession>A0A0F9FPR8</accession>
<sequence>MIPISRTWLLQSVMLVMEEVFDFLTDDSPDMLFKNYEPRLTDDSRW</sequence>
<organism evidence="1">
    <name type="scientific">marine sediment metagenome</name>
    <dbReference type="NCBI Taxonomy" id="412755"/>
    <lineage>
        <taxon>unclassified sequences</taxon>
        <taxon>metagenomes</taxon>
        <taxon>ecological metagenomes</taxon>
    </lineage>
</organism>